<organism evidence="1">
    <name type="scientific">Siphoviridae sp. ctNU74</name>
    <dbReference type="NCBI Taxonomy" id="2825471"/>
    <lineage>
        <taxon>Viruses</taxon>
        <taxon>Duplodnaviria</taxon>
        <taxon>Heunggongvirae</taxon>
        <taxon>Uroviricota</taxon>
        <taxon>Caudoviricetes</taxon>
    </lineage>
</organism>
<dbReference type="EMBL" id="BK015285">
    <property type="protein sequence ID" value="DAD99467.1"/>
    <property type="molecule type" value="Genomic_DNA"/>
</dbReference>
<evidence type="ECO:0000313" key="1">
    <source>
        <dbReference type="EMBL" id="DAD99467.1"/>
    </source>
</evidence>
<sequence>MIKTERGTVEIKGEISEILTDFEMIGRAMKEVLIREMGEEKAIEEWEKAIENSEKSVEERTKEITERIAEEIKEGIRKMLRGEK</sequence>
<reference evidence="1" key="1">
    <citation type="journal article" date="2021" name="Proc. Natl. Acad. Sci. U.S.A.">
        <title>A Catalog of Tens of Thousands of Viruses from Human Metagenomes Reveals Hidden Associations with Chronic Diseases.</title>
        <authorList>
            <person name="Tisza M.J."/>
            <person name="Buck C.B."/>
        </authorList>
    </citation>
    <scope>NUCLEOTIDE SEQUENCE</scope>
    <source>
        <strain evidence="1">CtNU74</strain>
    </source>
</reference>
<name>A0A8S5NZT2_9CAUD</name>
<protein>
    <submittedName>
        <fullName evidence="1">Uncharacterized protein</fullName>
    </submittedName>
</protein>
<proteinExistence type="predicted"/>
<accession>A0A8S5NZT2</accession>